<evidence type="ECO:0000313" key="3">
    <source>
        <dbReference type="EMBL" id="MBU5439551.1"/>
    </source>
</evidence>
<dbReference type="Pfam" id="PF12833">
    <property type="entry name" value="HTH_18"/>
    <property type="match status" value="1"/>
</dbReference>
<dbReference type="RefSeq" id="WP_216521259.1">
    <property type="nucleotide sequence ID" value="NZ_JAHLPM010000016.1"/>
</dbReference>
<dbReference type="PROSITE" id="PS01124">
    <property type="entry name" value="HTH_ARAC_FAMILY_2"/>
    <property type="match status" value="1"/>
</dbReference>
<dbReference type="EMBL" id="JAHLPM010000016">
    <property type="protein sequence ID" value="MBU5439551.1"/>
    <property type="molecule type" value="Genomic_DNA"/>
</dbReference>
<dbReference type="InterPro" id="IPR050959">
    <property type="entry name" value="MarA-like"/>
</dbReference>
<evidence type="ECO:0000259" key="2">
    <source>
        <dbReference type="PROSITE" id="PS01124"/>
    </source>
</evidence>
<organism evidence="3 4">
    <name type="scientific">Tissierella simiarum</name>
    <dbReference type="NCBI Taxonomy" id="2841534"/>
    <lineage>
        <taxon>Bacteria</taxon>
        <taxon>Bacillati</taxon>
        <taxon>Bacillota</taxon>
        <taxon>Tissierellia</taxon>
        <taxon>Tissierellales</taxon>
        <taxon>Tissierellaceae</taxon>
        <taxon>Tissierella</taxon>
    </lineage>
</organism>
<reference evidence="3 4" key="1">
    <citation type="submission" date="2021-06" db="EMBL/GenBank/DDBJ databases">
        <authorList>
            <person name="Sun Q."/>
            <person name="Li D."/>
        </authorList>
    </citation>
    <scope>NUCLEOTIDE SEQUENCE [LARGE SCALE GENOMIC DNA]</scope>
    <source>
        <strain evidence="3 4">MSJ-40</strain>
    </source>
</reference>
<keyword evidence="4" id="KW-1185">Reference proteome</keyword>
<dbReference type="PANTHER" id="PTHR47504:SF6">
    <property type="entry name" value="ARAC-FAMILY TRANSCRIPTIONAL REGULATOR"/>
    <property type="match status" value="1"/>
</dbReference>
<keyword evidence="1" id="KW-0238">DNA-binding</keyword>
<dbReference type="Proteomes" id="UP000749471">
    <property type="component" value="Unassembled WGS sequence"/>
</dbReference>
<accession>A0ABS6EAI9</accession>
<gene>
    <name evidence="3" type="ORF">KQI42_16170</name>
</gene>
<dbReference type="SMART" id="SM00342">
    <property type="entry name" value="HTH_ARAC"/>
    <property type="match status" value="1"/>
</dbReference>
<comment type="caution">
    <text evidence="3">The sequence shown here is derived from an EMBL/GenBank/DDBJ whole genome shotgun (WGS) entry which is preliminary data.</text>
</comment>
<dbReference type="PANTHER" id="PTHR47504">
    <property type="entry name" value="RIGHT ORIGIN-BINDING PROTEIN"/>
    <property type="match status" value="1"/>
</dbReference>
<feature type="domain" description="HTH araC/xylS-type" evidence="2">
    <location>
        <begin position="7"/>
        <end position="105"/>
    </location>
</feature>
<name>A0ABS6EAI9_9FIRM</name>
<evidence type="ECO:0000313" key="4">
    <source>
        <dbReference type="Proteomes" id="UP000749471"/>
    </source>
</evidence>
<sequence length="362" mass="42459">MMQSEIKKAVSYIEENLTSDLSLNDVARYCNYSPYYFSVLFHQTFGETMKRYMKKRRLTCAAENLKNTDMKIINIAVKYGYSSQEAFSRAFTGVFGITPNKYRQMQVPIQETYQKNISSFYDNGGDEVMKGKIKNLQEKIEEKYPVNILHVLNGSCMLEKFENNKLIKEKAIYVPFNEAMCWGETDTEIFSHSFIEKRVKSLETTEEEYQKIVFEPLKPLFEEKFNIIVLWFGDDMFCQMNLITILAYLEQIGYNGDVLFCMALERIDDMLSEAFEIDINGYSDIYKTVLCSHQKPVLETMPVTYQAIKMYLTYKRDESPIVKYIKSNLGKENLIVDLLLLFPEYGLGDLQYQMMIDEYNRL</sequence>
<evidence type="ECO:0000256" key="1">
    <source>
        <dbReference type="ARBA" id="ARBA00023125"/>
    </source>
</evidence>
<proteinExistence type="predicted"/>
<protein>
    <submittedName>
        <fullName evidence="3">AraC family transcriptional regulator</fullName>
    </submittedName>
</protein>
<dbReference type="InterPro" id="IPR018060">
    <property type="entry name" value="HTH_AraC"/>
</dbReference>